<sequence>MPSAVSDWLEEQLEARGIDAVVYTRYVLSLLYRDPIDVICPDQDLHFTQPDKEVRRSGGGRKRLRRSSGWWGHNLADADRLKRSAAVECLMSASDQKCGIESLVDELCEKLKEINSNQSANGKELLPEKKRAVSPPQDPAKRYYAAFPPLSRNSSVNSPNLINLIPKWFGSPKKRTPRKQNRSSSYEEKLHSKVELDNMKARSVGKQRYNYFNRNKKEFGYCRNVSKSMDKTDNSNNWDQLYLFNNNAKNKCTNTANWSQPKEDIINFVSDNNKETTENLDSWKTLDDSLNMYDDLPVDIRELLDSPSPQEDDTVEMMNLANMRDTGNKTFIQCGTNIISSIWSNDAAMDDANRIYENTFNTALDENTSESFLDLKFSSISIDSKNNKWPTCDIIAENETNSYFENFNRSLLDADFSTWNFGTTEKFQKWSDAENEIQTNDIMRSLTMLNHSKESSFTEVIPRPGKAGLNIFGTNTVVKLMQEAALKKLESEKDEDLLHSIHSHFKPINEKSETRSGYVDGTTFIIPSNVESVNYKRSESGFLYLENEQGISRKYMDFRRSVGSDFSLKFNICQNDKASQTDADLVETPECDKEQESFYFPGDQELLIDDGVEECECPDKNTETFEIYGDDNVLTEIFGKYENKCDLCNNNSSWESHWFRSKDLDKKLDKQSIRDIWSGGEVCTACMNLNNSHSSLTVLHSKLREDISQDGEQLLSDLSSIQKTYMEELPVAEVSCNITELLGFKERKRRHSSINYEGAISVQQDCFSFATRLEEDCLMNIATIPTLRSVTL</sequence>
<keyword evidence="3" id="KW-1185">Reference proteome</keyword>
<dbReference type="EMBL" id="JASPKY010000326">
    <property type="protein sequence ID" value="KAK9708567.1"/>
    <property type="molecule type" value="Genomic_DNA"/>
</dbReference>
<proteinExistence type="predicted"/>
<protein>
    <submittedName>
        <fullName evidence="2">Uncharacterized protein</fullName>
    </submittedName>
</protein>
<reference evidence="2 3" key="1">
    <citation type="journal article" date="2024" name="BMC Genomics">
        <title>De novo assembly and annotation of Popillia japonica's genome with initial clues to its potential as an invasive pest.</title>
        <authorList>
            <person name="Cucini C."/>
            <person name="Boschi S."/>
            <person name="Funari R."/>
            <person name="Cardaioli E."/>
            <person name="Iannotti N."/>
            <person name="Marturano G."/>
            <person name="Paoli F."/>
            <person name="Bruttini M."/>
            <person name="Carapelli A."/>
            <person name="Frati F."/>
            <person name="Nardi F."/>
        </authorList>
    </citation>
    <scope>NUCLEOTIDE SEQUENCE [LARGE SCALE GENOMIC DNA]</scope>
    <source>
        <strain evidence="2">DMR45628</strain>
    </source>
</reference>
<organism evidence="2 3">
    <name type="scientific">Popillia japonica</name>
    <name type="common">Japanese beetle</name>
    <dbReference type="NCBI Taxonomy" id="7064"/>
    <lineage>
        <taxon>Eukaryota</taxon>
        <taxon>Metazoa</taxon>
        <taxon>Ecdysozoa</taxon>
        <taxon>Arthropoda</taxon>
        <taxon>Hexapoda</taxon>
        <taxon>Insecta</taxon>
        <taxon>Pterygota</taxon>
        <taxon>Neoptera</taxon>
        <taxon>Endopterygota</taxon>
        <taxon>Coleoptera</taxon>
        <taxon>Polyphaga</taxon>
        <taxon>Scarabaeiformia</taxon>
        <taxon>Scarabaeidae</taxon>
        <taxon>Rutelinae</taxon>
        <taxon>Popillia</taxon>
    </lineage>
</organism>
<gene>
    <name evidence="2" type="ORF">QE152_g27138</name>
</gene>
<dbReference type="Pfam" id="PF15376">
    <property type="entry name" value="DUF4603"/>
    <property type="match status" value="1"/>
</dbReference>
<feature type="region of interest" description="Disordered" evidence="1">
    <location>
        <begin position="167"/>
        <end position="191"/>
    </location>
</feature>
<dbReference type="InterPro" id="IPR027871">
    <property type="entry name" value="DUF4603"/>
</dbReference>
<accession>A0AAW1JX53</accession>
<comment type="caution">
    <text evidence="2">The sequence shown here is derived from an EMBL/GenBank/DDBJ whole genome shotgun (WGS) entry which is preliminary data.</text>
</comment>
<dbReference type="AlphaFoldDB" id="A0AAW1JX53"/>
<dbReference type="Proteomes" id="UP001458880">
    <property type="component" value="Unassembled WGS sequence"/>
</dbReference>
<dbReference type="PANTHER" id="PTHR17611">
    <property type="entry name" value="DNA SEGMENT, CHR 5, ERATO DOI 579, EXPRESSED"/>
    <property type="match status" value="1"/>
</dbReference>
<feature type="region of interest" description="Disordered" evidence="1">
    <location>
        <begin position="119"/>
        <end position="139"/>
    </location>
</feature>
<name>A0AAW1JX53_POPJA</name>
<evidence type="ECO:0000313" key="3">
    <source>
        <dbReference type="Proteomes" id="UP001458880"/>
    </source>
</evidence>
<evidence type="ECO:0000313" key="2">
    <source>
        <dbReference type="EMBL" id="KAK9708567.1"/>
    </source>
</evidence>
<feature type="compositionally biased region" description="Basic residues" evidence="1">
    <location>
        <begin position="172"/>
        <end position="181"/>
    </location>
</feature>
<dbReference type="PANTHER" id="PTHR17611:SF3">
    <property type="entry name" value="DNA SEGMENT, CHR 5, ERATO DOI 579, EXPRESSED"/>
    <property type="match status" value="1"/>
</dbReference>
<evidence type="ECO:0000256" key="1">
    <source>
        <dbReference type="SAM" id="MobiDB-lite"/>
    </source>
</evidence>